<keyword evidence="4" id="KW-0677">Repeat</keyword>
<dbReference type="Proteomes" id="UP001295684">
    <property type="component" value="Unassembled WGS sequence"/>
</dbReference>
<evidence type="ECO:0000256" key="4">
    <source>
        <dbReference type="ARBA" id="ARBA00022737"/>
    </source>
</evidence>
<reference evidence="8" key="1">
    <citation type="submission" date="2023-07" db="EMBL/GenBank/DDBJ databases">
        <authorList>
            <consortium name="AG Swart"/>
            <person name="Singh M."/>
            <person name="Singh A."/>
            <person name="Seah K."/>
            <person name="Emmerich C."/>
        </authorList>
    </citation>
    <scope>NUCLEOTIDE SEQUENCE</scope>
    <source>
        <strain evidence="8">DP1</strain>
    </source>
</reference>
<dbReference type="PANTHER" id="PTHR13131:SF5">
    <property type="entry name" value="CYSTINOSIN"/>
    <property type="match status" value="1"/>
</dbReference>
<dbReference type="InterPro" id="IPR005282">
    <property type="entry name" value="LC_transporter"/>
</dbReference>
<dbReference type="SMART" id="SM00679">
    <property type="entry name" value="CTNS"/>
    <property type="match status" value="2"/>
</dbReference>
<protein>
    <recommendedName>
        <fullName evidence="10">Cystinosin</fullName>
    </recommendedName>
</protein>
<evidence type="ECO:0000256" key="6">
    <source>
        <dbReference type="ARBA" id="ARBA00023136"/>
    </source>
</evidence>
<sequence length="278" mass="32037">MVDPYWYLVYISEVFGWIYFCAWSISFYPQVYLNWKRKSVAGFSIDFAILNVVGFFFYTCYSVGGFVYPYLGTGNVGVNDLFFALNAFLLCGCQCAQVFIYDRGTQTKFRSWVKYLLVIEITCFCTVFLMEGVFQLKDIPPGFNTFRVAGYNKALITLLKYMPQVYLNWKRKSTVGWSIFNILCDFTGGAFSIAQEVIDNTYCNLTRGNCNFFGSGDSFNIIKFLLGVLSIFFDIIFMIQHYYLYPQRDEEAKKPLLEENKEDSGNAIVSTKKPVVTL</sequence>
<keyword evidence="5 7" id="KW-1133">Transmembrane helix</keyword>
<accession>A0AAD1XQN4</accession>
<dbReference type="GO" id="GO:0012505">
    <property type="term" value="C:endomembrane system"/>
    <property type="evidence" value="ECO:0007669"/>
    <property type="project" value="UniProtKB-SubCell"/>
</dbReference>
<evidence type="ECO:0000256" key="7">
    <source>
        <dbReference type="SAM" id="Phobius"/>
    </source>
</evidence>
<evidence type="ECO:0008006" key="10">
    <source>
        <dbReference type="Google" id="ProtNLM"/>
    </source>
</evidence>
<dbReference type="Pfam" id="PF04193">
    <property type="entry name" value="PQ-loop"/>
    <property type="match status" value="2"/>
</dbReference>
<feature type="transmembrane region" description="Helical" evidence="7">
    <location>
        <begin position="112"/>
        <end position="130"/>
    </location>
</feature>
<dbReference type="GO" id="GO:0005774">
    <property type="term" value="C:vacuolar membrane"/>
    <property type="evidence" value="ECO:0007669"/>
    <property type="project" value="TreeGrafter"/>
</dbReference>
<gene>
    <name evidence="8" type="ORF">ECRASSUSDP1_LOCUS18659</name>
</gene>
<evidence type="ECO:0000313" key="8">
    <source>
        <dbReference type="EMBL" id="CAI2377276.1"/>
    </source>
</evidence>
<dbReference type="AlphaFoldDB" id="A0AAD1XQN4"/>
<feature type="transmembrane region" description="Helical" evidence="7">
    <location>
        <begin position="81"/>
        <end position="100"/>
    </location>
</feature>
<evidence type="ECO:0000256" key="2">
    <source>
        <dbReference type="ARBA" id="ARBA00022448"/>
    </source>
</evidence>
<dbReference type="Gene3D" id="1.20.1280.290">
    <property type="match status" value="2"/>
</dbReference>
<evidence type="ECO:0000256" key="3">
    <source>
        <dbReference type="ARBA" id="ARBA00022692"/>
    </source>
</evidence>
<keyword evidence="6 7" id="KW-0472">Membrane</keyword>
<proteinExistence type="predicted"/>
<organism evidence="8 9">
    <name type="scientific">Euplotes crassus</name>
    <dbReference type="NCBI Taxonomy" id="5936"/>
    <lineage>
        <taxon>Eukaryota</taxon>
        <taxon>Sar</taxon>
        <taxon>Alveolata</taxon>
        <taxon>Ciliophora</taxon>
        <taxon>Intramacronucleata</taxon>
        <taxon>Spirotrichea</taxon>
        <taxon>Hypotrichia</taxon>
        <taxon>Euplotida</taxon>
        <taxon>Euplotidae</taxon>
        <taxon>Moneuplotes</taxon>
    </lineage>
</organism>
<dbReference type="EMBL" id="CAMPGE010018907">
    <property type="protein sequence ID" value="CAI2377276.1"/>
    <property type="molecule type" value="Genomic_DNA"/>
</dbReference>
<comment type="subcellular location">
    <subcellularLocation>
        <location evidence="1">Endomembrane system</location>
        <topology evidence="1">Multi-pass membrane protein</topology>
    </subcellularLocation>
</comment>
<evidence type="ECO:0000313" key="9">
    <source>
        <dbReference type="Proteomes" id="UP001295684"/>
    </source>
</evidence>
<comment type="caution">
    <text evidence="8">The sequence shown here is derived from an EMBL/GenBank/DDBJ whole genome shotgun (WGS) entry which is preliminary data.</text>
</comment>
<feature type="transmembrane region" description="Helical" evidence="7">
    <location>
        <begin position="221"/>
        <end position="244"/>
    </location>
</feature>
<evidence type="ECO:0000256" key="1">
    <source>
        <dbReference type="ARBA" id="ARBA00004127"/>
    </source>
</evidence>
<dbReference type="PANTHER" id="PTHR13131">
    <property type="entry name" value="CYSTINOSIN"/>
    <property type="match status" value="1"/>
</dbReference>
<evidence type="ECO:0000256" key="5">
    <source>
        <dbReference type="ARBA" id="ARBA00022989"/>
    </source>
</evidence>
<name>A0AAD1XQN4_EUPCR</name>
<dbReference type="GO" id="GO:0015184">
    <property type="term" value="F:L-cystine transmembrane transporter activity"/>
    <property type="evidence" value="ECO:0007669"/>
    <property type="project" value="TreeGrafter"/>
</dbReference>
<feature type="transmembrane region" description="Helical" evidence="7">
    <location>
        <begin position="6"/>
        <end position="28"/>
    </location>
</feature>
<keyword evidence="2" id="KW-0813">Transport</keyword>
<keyword evidence="9" id="KW-1185">Reference proteome</keyword>
<keyword evidence="3 7" id="KW-0812">Transmembrane</keyword>
<feature type="transmembrane region" description="Helical" evidence="7">
    <location>
        <begin position="40"/>
        <end position="61"/>
    </location>
</feature>
<dbReference type="InterPro" id="IPR006603">
    <property type="entry name" value="PQ-loop_rpt"/>
</dbReference>